<reference evidence="2" key="1">
    <citation type="submission" date="2019-11" db="EMBL/GenBank/DDBJ databases">
        <authorList>
            <person name="Feng L."/>
        </authorList>
    </citation>
    <scope>NUCLEOTIDE SEQUENCE</scope>
    <source>
        <strain evidence="2">AundefinedLFYP135</strain>
    </source>
</reference>
<evidence type="ECO:0008006" key="3">
    <source>
        <dbReference type="Google" id="ProtNLM"/>
    </source>
</evidence>
<organism evidence="2">
    <name type="scientific">uncultured Anaerotruncus sp</name>
    <dbReference type="NCBI Taxonomy" id="905011"/>
    <lineage>
        <taxon>Bacteria</taxon>
        <taxon>Bacillati</taxon>
        <taxon>Bacillota</taxon>
        <taxon>Clostridia</taxon>
        <taxon>Eubacteriales</taxon>
        <taxon>Oscillospiraceae</taxon>
        <taxon>Anaerotruncus</taxon>
        <taxon>environmental samples</taxon>
    </lineage>
</organism>
<protein>
    <recommendedName>
        <fullName evidence="3">Stage III sporulation protein AG</fullName>
    </recommendedName>
</protein>
<feature type="transmembrane region" description="Helical" evidence="1">
    <location>
        <begin position="21"/>
        <end position="40"/>
    </location>
</feature>
<dbReference type="EMBL" id="CACRSL010000003">
    <property type="protein sequence ID" value="VYS89467.1"/>
    <property type="molecule type" value="Genomic_DNA"/>
</dbReference>
<keyword evidence="1" id="KW-0472">Membrane</keyword>
<proteinExistence type="predicted"/>
<evidence type="ECO:0000313" key="2">
    <source>
        <dbReference type="EMBL" id="VYS89467.1"/>
    </source>
</evidence>
<dbReference type="AlphaFoldDB" id="A0A6N2S7R4"/>
<keyword evidence="1" id="KW-1133">Transmembrane helix</keyword>
<keyword evidence="1" id="KW-0812">Transmembrane</keyword>
<sequence length="187" mass="20606">MNLKGMKERLSPLWQGDKKTKLIVFAGLLGMALILFSSFFEKEPAAKAPGGEWNSEQYQAMLEQRLLETVSSVEGVGKAKVMITLESGVEYVYAQAEKKNTDSTKDYDGTDTKRVQEKDQTEQSYILVDSGSGKREALLKTEKQPKVKGVVVVCEGAGNIVVEQRVLNVVTTSLDIPSNKVCVTKLK</sequence>
<accession>A0A6N2S7R4</accession>
<name>A0A6N2S7R4_9FIRM</name>
<evidence type="ECO:0000256" key="1">
    <source>
        <dbReference type="SAM" id="Phobius"/>
    </source>
</evidence>
<gene>
    <name evidence="2" type="ORF">AULFYP135_00804</name>
</gene>